<dbReference type="InterPro" id="IPR016181">
    <property type="entry name" value="Acyl_CoA_acyltransferase"/>
</dbReference>
<dbReference type="RefSeq" id="WP_047301812.1">
    <property type="nucleotide sequence ID" value="NZ_QRAV01000010.1"/>
</dbReference>
<dbReference type="Gene3D" id="3.40.630.30">
    <property type="match status" value="1"/>
</dbReference>
<dbReference type="AlphaFoldDB" id="A0A370SE46"/>
<dbReference type="SUPFAM" id="SSF55729">
    <property type="entry name" value="Acyl-CoA N-acyltransferases (Nat)"/>
    <property type="match status" value="1"/>
</dbReference>
<dbReference type="CDD" id="cd04301">
    <property type="entry name" value="NAT_SF"/>
    <property type="match status" value="1"/>
</dbReference>
<accession>A0A370SE46</accession>
<dbReference type="Pfam" id="PF00583">
    <property type="entry name" value="Acetyltransf_1"/>
    <property type="match status" value="1"/>
</dbReference>
<dbReference type="Proteomes" id="UP000255365">
    <property type="component" value="Unassembled WGS sequence"/>
</dbReference>
<organism evidence="2 3">
    <name type="scientific">Pseudomonas jessenii</name>
    <dbReference type="NCBI Taxonomy" id="77298"/>
    <lineage>
        <taxon>Bacteria</taxon>
        <taxon>Pseudomonadati</taxon>
        <taxon>Pseudomonadota</taxon>
        <taxon>Gammaproteobacteria</taxon>
        <taxon>Pseudomonadales</taxon>
        <taxon>Pseudomonadaceae</taxon>
        <taxon>Pseudomonas</taxon>
    </lineage>
</organism>
<dbReference type="EMBL" id="QRAV01000010">
    <property type="protein sequence ID" value="RDL18028.1"/>
    <property type="molecule type" value="Genomic_DNA"/>
</dbReference>
<gene>
    <name evidence="2" type="ORF">DEU51_11099</name>
</gene>
<evidence type="ECO:0000313" key="2">
    <source>
        <dbReference type="EMBL" id="RDL18028.1"/>
    </source>
</evidence>
<keyword evidence="2" id="KW-0808">Transferase</keyword>
<sequence length="167" mass="19335">MPDIELHPAQRDELQIIENLMQFYMYDFSEWLPLKLAGHGFFALQPKDAYWRHPATRPFLIRVDGELAGFITVDEETHIDGAEFNIGYFFVTRRMRGQGVAQFVVSALLSQIPGRWQIFHIDANLPAQRFWARLMPELVGVEFTLSHRDVDGYPCTFYTLRSPVSVA</sequence>
<reference evidence="2 3" key="1">
    <citation type="submission" date="2018-07" db="EMBL/GenBank/DDBJ databases">
        <title>Genome sequencing of rice bacterial endophytes.</title>
        <authorList>
            <person name="Venturi V."/>
        </authorList>
    </citation>
    <scope>NUCLEOTIDE SEQUENCE [LARGE SCALE GENOMIC DNA]</scope>
    <source>
        <strain evidence="2 3">E2333</strain>
    </source>
</reference>
<proteinExistence type="predicted"/>
<dbReference type="GO" id="GO:0016747">
    <property type="term" value="F:acyltransferase activity, transferring groups other than amino-acyl groups"/>
    <property type="evidence" value="ECO:0007669"/>
    <property type="project" value="InterPro"/>
</dbReference>
<evidence type="ECO:0000313" key="3">
    <source>
        <dbReference type="Proteomes" id="UP000255365"/>
    </source>
</evidence>
<name>A0A370SE46_PSEJE</name>
<evidence type="ECO:0000259" key="1">
    <source>
        <dbReference type="PROSITE" id="PS51186"/>
    </source>
</evidence>
<protein>
    <submittedName>
        <fullName evidence="2">Putative acetyltransferase</fullName>
    </submittedName>
</protein>
<dbReference type="InterPro" id="IPR000182">
    <property type="entry name" value="GNAT_dom"/>
</dbReference>
<dbReference type="PROSITE" id="PS51186">
    <property type="entry name" value="GNAT"/>
    <property type="match status" value="1"/>
</dbReference>
<feature type="domain" description="N-acetyltransferase" evidence="1">
    <location>
        <begin position="4"/>
        <end position="165"/>
    </location>
</feature>
<comment type="caution">
    <text evidence="2">The sequence shown here is derived from an EMBL/GenBank/DDBJ whole genome shotgun (WGS) entry which is preliminary data.</text>
</comment>